<reference evidence="2" key="1">
    <citation type="submission" date="2020-06" db="EMBL/GenBank/DDBJ databases">
        <authorList>
            <consortium name="Plant Systems Biology data submission"/>
        </authorList>
    </citation>
    <scope>NUCLEOTIDE SEQUENCE</scope>
    <source>
        <strain evidence="2">D6</strain>
    </source>
</reference>
<dbReference type="InterPro" id="IPR052058">
    <property type="entry name" value="Alcohol_O-acetyltransferase"/>
</dbReference>
<dbReference type="Proteomes" id="UP001153069">
    <property type="component" value="Unassembled WGS sequence"/>
</dbReference>
<accession>A0A9N8HGF3</accession>
<keyword evidence="3" id="KW-1185">Reference proteome</keyword>
<comment type="caution">
    <text evidence="2">The sequence shown here is derived from an EMBL/GenBank/DDBJ whole genome shotgun (WGS) entry which is preliminary data.</text>
</comment>
<dbReference type="SUPFAM" id="SSF52777">
    <property type="entry name" value="CoA-dependent acyltransferases"/>
    <property type="match status" value="2"/>
</dbReference>
<dbReference type="InterPro" id="IPR010828">
    <property type="entry name" value="Atf2/Sli1-like"/>
</dbReference>
<dbReference type="PANTHER" id="PTHR28037:SF1">
    <property type="entry name" value="ALCOHOL O-ACETYLTRANSFERASE 1-RELATED"/>
    <property type="match status" value="1"/>
</dbReference>
<dbReference type="InterPro" id="IPR023213">
    <property type="entry name" value="CAT-like_dom_sf"/>
</dbReference>
<evidence type="ECO:0000313" key="3">
    <source>
        <dbReference type="Proteomes" id="UP001153069"/>
    </source>
</evidence>
<protein>
    <submittedName>
        <fullName evidence="2">Uncharacterized protein</fullName>
    </submittedName>
</protein>
<gene>
    <name evidence="2" type="ORF">SEMRO_482_G151750.1</name>
</gene>
<keyword evidence="1" id="KW-0472">Membrane</keyword>
<evidence type="ECO:0000313" key="2">
    <source>
        <dbReference type="EMBL" id="CAB9511375.1"/>
    </source>
</evidence>
<keyword evidence="1" id="KW-0812">Transmembrane</keyword>
<dbReference type="Gene3D" id="3.30.559.10">
    <property type="entry name" value="Chloramphenicol acetyltransferase-like domain"/>
    <property type="match status" value="1"/>
</dbReference>
<dbReference type="PANTHER" id="PTHR28037">
    <property type="entry name" value="ALCOHOL O-ACETYLTRANSFERASE 1-RELATED"/>
    <property type="match status" value="1"/>
</dbReference>
<feature type="transmembrane region" description="Helical" evidence="1">
    <location>
        <begin position="12"/>
        <end position="32"/>
    </location>
</feature>
<organism evidence="2 3">
    <name type="scientific">Seminavis robusta</name>
    <dbReference type="NCBI Taxonomy" id="568900"/>
    <lineage>
        <taxon>Eukaryota</taxon>
        <taxon>Sar</taxon>
        <taxon>Stramenopiles</taxon>
        <taxon>Ochrophyta</taxon>
        <taxon>Bacillariophyta</taxon>
        <taxon>Bacillariophyceae</taxon>
        <taxon>Bacillariophycidae</taxon>
        <taxon>Naviculales</taxon>
        <taxon>Naviculaceae</taxon>
        <taxon>Seminavis</taxon>
    </lineage>
</organism>
<dbReference type="Pfam" id="PF07247">
    <property type="entry name" value="AATase"/>
    <property type="match status" value="1"/>
</dbReference>
<name>A0A9N8HGF3_9STRA</name>
<keyword evidence="1" id="KW-1133">Transmembrane helix</keyword>
<dbReference type="EMBL" id="CAICTM010000481">
    <property type="protein sequence ID" value="CAB9511375.1"/>
    <property type="molecule type" value="Genomic_DNA"/>
</dbReference>
<dbReference type="AlphaFoldDB" id="A0A9N8HGF3"/>
<dbReference type="Gene3D" id="3.30.559.30">
    <property type="entry name" value="Nonribosomal peptide synthetase, condensation domain"/>
    <property type="match status" value="1"/>
</dbReference>
<evidence type="ECO:0000256" key="1">
    <source>
        <dbReference type="SAM" id="Phobius"/>
    </source>
</evidence>
<sequence>MRASSSALSSNALVIGSALVATGVTLLSLKVFRTRQWRSKRRQQVVGVEEDDVEEVAALSILQWILAKNQFDGTDQTVCCVILESGSCPSEEQVQKTVSLLKKRHSPLRAVLAAKEENQEVVLVVPKSASSSGMVDVSRNKNWRDEVHEQLNCLQFPRPTSSLPTIPLWKVVLVDNTDAGHDEHGDSAIVFALNHVQFDGTSRNRFLGAFFDALGEVSDGAINDHEPVPYNLQTLTRETPSMAWSTFFVALRRHVHDSIRLRHKTFEFPLEDAPGIKDPQIIPETKWITSLLSQEETTRIIQQSKQEGTTVHGAVSAALYRALDLIAREKTGNQTDDYSFSMMHMISLWGTIKEFIPAEAVAGCFIGVKGVRMTTTAQPQNMWDMARGIKAQLQGYLPWNLKHYVVYMLVMKFLKTTYMVSPAPPAFKRLRCERFNYGVSNNGLQFYGNYSKGVIKHVFNNVTRHSAPDCMGELNLCTVHGSMNLTFAYYTHIWSEQTALAFVNHFKQQLLQMCGL</sequence>
<proteinExistence type="predicted"/>